<reference evidence="1 2" key="1">
    <citation type="journal article" date="2007" name="Nature">
        <title>Evolution of genes and genomes on the Drosophila phylogeny.</title>
        <authorList>
            <consortium name="Drosophila 12 Genomes Consortium"/>
            <person name="Clark A.G."/>
            <person name="Eisen M.B."/>
            <person name="Smith D.R."/>
            <person name="Bergman C.M."/>
            <person name="Oliver B."/>
            <person name="Markow T.A."/>
            <person name="Kaufman T.C."/>
            <person name="Kellis M."/>
            <person name="Gelbart W."/>
            <person name="Iyer V.N."/>
            <person name="Pollard D.A."/>
            <person name="Sackton T.B."/>
            <person name="Larracuente A.M."/>
            <person name="Singh N.D."/>
            <person name="Abad J.P."/>
            <person name="Abt D.N."/>
            <person name="Adryan B."/>
            <person name="Aguade M."/>
            <person name="Akashi H."/>
            <person name="Anderson W.W."/>
            <person name="Aquadro C.F."/>
            <person name="Ardell D.H."/>
            <person name="Arguello R."/>
            <person name="Artieri C.G."/>
            <person name="Barbash D.A."/>
            <person name="Barker D."/>
            <person name="Barsanti P."/>
            <person name="Batterham P."/>
            <person name="Batzoglou S."/>
            <person name="Begun D."/>
            <person name="Bhutkar A."/>
            <person name="Blanco E."/>
            <person name="Bosak S.A."/>
            <person name="Bradley R.K."/>
            <person name="Brand A.D."/>
            <person name="Brent M.R."/>
            <person name="Brooks A.N."/>
            <person name="Brown R.H."/>
            <person name="Butlin R.K."/>
            <person name="Caggese C."/>
            <person name="Calvi B.R."/>
            <person name="Bernardo de Carvalho A."/>
            <person name="Caspi A."/>
            <person name="Castrezana S."/>
            <person name="Celniker S.E."/>
            <person name="Chang J.L."/>
            <person name="Chapple C."/>
            <person name="Chatterji S."/>
            <person name="Chinwalla A."/>
            <person name="Civetta A."/>
            <person name="Clifton S.W."/>
            <person name="Comeron J.M."/>
            <person name="Costello J.C."/>
            <person name="Coyne J.A."/>
            <person name="Daub J."/>
            <person name="David R.G."/>
            <person name="Delcher A.L."/>
            <person name="Delehaunty K."/>
            <person name="Do C.B."/>
            <person name="Ebling H."/>
            <person name="Edwards K."/>
            <person name="Eickbush T."/>
            <person name="Evans J.D."/>
            <person name="Filipski A."/>
            <person name="Findeiss S."/>
            <person name="Freyhult E."/>
            <person name="Fulton L."/>
            <person name="Fulton R."/>
            <person name="Garcia A.C."/>
            <person name="Gardiner A."/>
            <person name="Garfield D.A."/>
            <person name="Garvin B.E."/>
            <person name="Gibson G."/>
            <person name="Gilbert D."/>
            <person name="Gnerre S."/>
            <person name="Godfrey J."/>
            <person name="Good R."/>
            <person name="Gotea V."/>
            <person name="Gravely B."/>
            <person name="Greenberg A.J."/>
            <person name="Griffiths-Jones S."/>
            <person name="Gross S."/>
            <person name="Guigo R."/>
            <person name="Gustafson E.A."/>
            <person name="Haerty W."/>
            <person name="Hahn M.W."/>
            <person name="Halligan D.L."/>
            <person name="Halpern A.L."/>
            <person name="Halter G.M."/>
            <person name="Han M.V."/>
            <person name="Heger A."/>
            <person name="Hillier L."/>
            <person name="Hinrichs A.S."/>
            <person name="Holmes I."/>
            <person name="Hoskins R.A."/>
            <person name="Hubisz M.J."/>
            <person name="Hultmark D."/>
            <person name="Huntley M.A."/>
            <person name="Jaffe D.B."/>
            <person name="Jagadeeshan S."/>
            <person name="Jeck W.R."/>
            <person name="Johnson J."/>
            <person name="Jones C.D."/>
            <person name="Jordan W.C."/>
            <person name="Karpen G.H."/>
            <person name="Kataoka E."/>
            <person name="Keightley P.D."/>
            <person name="Kheradpour P."/>
            <person name="Kirkness E.F."/>
            <person name="Koerich L.B."/>
            <person name="Kristiansen K."/>
            <person name="Kudrna D."/>
            <person name="Kulathinal R.J."/>
            <person name="Kumar S."/>
            <person name="Kwok R."/>
            <person name="Lander E."/>
            <person name="Langley C.H."/>
            <person name="Lapoint R."/>
            <person name="Lazzaro B.P."/>
            <person name="Lee S.J."/>
            <person name="Levesque L."/>
            <person name="Li R."/>
            <person name="Lin C.F."/>
            <person name="Lin M.F."/>
            <person name="Lindblad-Toh K."/>
            <person name="Llopart A."/>
            <person name="Long M."/>
            <person name="Low L."/>
            <person name="Lozovsky E."/>
            <person name="Lu J."/>
            <person name="Luo M."/>
            <person name="Machado C.A."/>
            <person name="Makalowski W."/>
            <person name="Marzo M."/>
            <person name="Matsuda M."/>
            <person name="Matzkin L."/>
            <person name="McAllister B."/>
            <person name="McBride C.S."/>
            <person name="McKernan B."/>
            <person name="McKernan K."/>
            <person name="Mendez-Lago M."/>
            <person name="Minx P."/>
            <person name="Mollenhauer M.U."/>
            <person name="Montooth K."/>
            <person name="Mount S.M."/>
            <person name="Mu X."/>
            <person name="Myers E."/>
            <person name="Negre B."/>
            <person name="Newfeld S."/>
            <person name="Nielsen R."/>
            <person name="Noor M.A."/>
            <person name="O'Grady P."/>
            <person name="Pachter L."/>
            <person name="Papaceit M."/>
            <person name="Parisi M.J."/>
            <person name="Parisi M."/>
            <person name="Parts L."/>
            <person name="Pedersen J.S."/>
            <person name="Pesole G."/>
            <person name="Phillippy A.M."/>
            <person name="Ponting C.P."/>
            <person name="Pop M."/>
            <person name="Porcelli D."/>
            <person name="Powell J.R."/>
            <person name="Prohaska S."/>
            <person name="Pruitt K."/>
            <person name="Puig M."/>
            <person name="Quesneville H."/>
            <person name="Ram K.R."/>
            <person name="Rand D."/>
            <person name="Rasmussen M.D."/>
            <person name="Reed L.K."/>
            <person name="Reenan R."/>
            <person name="Reily A."/>
            <person name="Remington K.A."/>
            <person name="Rieger T.T."/>
            <person name="Ritchie M.G."/>
            <person name="Robin C."/>
            <person name="Rogers Y.H."/>
            <person name="Rohde C."/>
            <person name="Rozas J."/>
            <person name="Rubenfield M.J."/>
            <person name="Ruiz A."/>
            <person name="Russo S."/>
            <person name="Salzberg S.L."/>
            <person name="Sanchez-Gracia A."/>
            <person name="Saranga D.J."/>
            <person name="Sato H."/>
            <person name="Schaeffer S.W."/>
            <person name="Schatz M.C."/>
            <person name="Schlenke T."/>
            <person name="Schwartz R."/>
            <person name="Segarra C."/>
            <person name="Singh R.S."/>
            <person name="Sirot L."/>
            <person name="Sirota M."/>
            <person name="Sisneros N.B."/>
            <person name="Smith C.D."/>
            <person name="Smith T.F."/>
            <person name="Spieth J."/>
            <person name="Stage D.E."/>
            <person name="Stark A."/>
            <person name="Stephan W."/>
            <person name="Strausberg R.L."/>
            <person name="Strempel S."/>
            <person name="Sturgill D."/>
            <person name="Sutton G."/>
            <person name="Sutton G.G."/>
            <person name="Tao W."/>
            <person name="Teichmann S."/>
            <person name="Tobari Y.N."/>
            <person name="Tomimura Y."/>
            <person name="Tsolas J.M."/>
            <person name="Valente V.L."/>
            <person name="Venter E."/>
            <person name="Venter J.C."/>
            <person name="Vicario S."/>
            <person name="Vieira F.G."/>
            <person name="Vilella A.J."/>
            <person name="Villasante A."/>
            <person name="Walenz B."/>
            <person name="Wang J."/>
            <person name="Wasserman M."/>
            <person name="Watts T."/>
            <person name="Wilson D."/>
            <person name="Wilson R.K."/>
            <person name="Wing R.A."/>
            <person name="Wolfner M.F."/>
            <person name="Wong A."/>
            <person name="Wong G.K."/>
            <person name="Wu C.I."/>
            <person name="Wu G."/>
            <person name="Yamamoto D."/>
            <person name="Yang H.P."/>
            <person name="Yang S.P."/>
            <person name="Yorke J.A."/>
            <person name="Yoshida K."/>
            <person name="Zdobnov E."/>
            <person name="Zhang P."/>
            <person name="Zhang Y."/>
            <person name="Zimin A.V."/>
            <person name="Baldwin J."/>
            <person name="Abdouelleil A."/>
            <person name="Abdulkadir J."/>
            <person name="Abebe A."/>
            <person name="Abera B."/>
            <person name="Abreu J."/>
            <person name="Acer S.C."/>
            <person name="Aftuck L."/>
            <person name="Alexander A."/>
            <person name="An P."/>
            <person name="Anderson E."/>
            <person name="Anderson S."/>
            <person name="Arachi H."/>
            <person name="Azer M."/>
            <person name="Bachantsang P."/>
            <person name="Barry A."/>
            <person name="Bayul T."/>
            <person name="Berlin A."/>
            <person name="Bessette D."/>
            <person name="Bloom T."/>
            <person name="Blye J."/>
            <person name="Boguslavskiy L."/>
            <person name="Bonnet C."/>
            <person name="Boukhgalter B."/>
            <person name="Bourzgui I."/>
            <person name="Brown A."/>
            <person name="Cahill P."/>
            <person name="Channer S."/>
            <person name="Cheshatsang Y."/>
            <person name="Chuda L."/>
            <person name="Citroen M."/>
            <person name="Collymore A."/>
            <person name="Cooke P."/>
            <person name="Costello M."/>
            <person name="D'Aco K."/>
            <person name="Daza R."/>
            <person name="De Haan G."/>
            <person name="DeGray S."/>
            <person name="DeMaso C."/>
            <person name="Dhargay N."/>
            <person name="Dooley K."/>
            <person name="Dooley E."/>
            <person name="Doricent M."/>
            <person name="Dorje P."/>
            <person name="Dorjee K."/>
            <person name="Dupes A."/>
            <person name="Elong R."/>
            <person name="Falk J."/>
            <person name="Farina A."/>
            <person name="Faro S."/>
            <person name="Ferguson D."/>
            <person name="Fisher S."/>
            <person name="Foley C.D."/>
            <person name="Franke A."/>
            <person name="Friedrich D."/>
            <person name="Gadbois L."/>
            <person name="Gearin G."/>
            <person name="Gearin C.R."/>
            <person name="Giannoukos G."/>
            <person name="Goode T."/>
            <person name="Graham J."/>
            <person name="Grandbois E."/>
            <person name="Grewal S."/>
            <person name="Gyaltsen K."/>
            <person name="Hafez N."/>
            <person name="Hagos B."/>
            <person name="Hall J."/>
            <person name="Henson C."/>
            <person name="Hollinger A."/>
            <person name="Honan T."/>
            <person name="Huard M.D."/>
            <person name="Hughes L."/>
            <person name="Hurhula B."/>
            <person name="Husby M.E."/>
            <person name="Kamat A."/>
            <person name="Kanga B."/>
            <person name="Kashin S."/>
            <person name="Khazanovich D."/>
            <person name="Kisner P."/>
            <person name="Lance K."/>
            <person name="Lara M."/>
            <person name="Lee W."/>
            <person name="Lennon N."/>
            <person name="Letendre F."/>
            <person name="LeVine R."/>
            <person name="Lipovsky A."/>
            <person name="Liu X."/>
            <person name="Liu J."/>
            <person name="Liu S."/>
            <person name="Lokyitsang T."/>
            <person name="Lokyitsang Y."/>
            <person name="Lubonja R."/>
            <person name="Lui A."/>
            <person name="MacDonald P."/>
            <person name="Magnisalis V."/>
            <person name="Maru K."/>
            <person name="Matthews C."/>
            <person name="McCusker W."/>
            <person name="McDonough S."/>
            <person name="Mehta T."/>
            <person name="Meldrim J."/>
            <person name="Meneus L."/>
            <person name="Mihai O."/>
            <person name="Mihalev A."/>
            <person name="Mihova T."/>
            <person name="Mittelman R."/>
            <person name="Mlenga V."/>
            <person name="Montmayeur A."/>
            <person name="Mulrain L."/>
            <person name="Navidi A."/>
            <person name="Naylor J."/>
            <person name="Negash T."/>
            <person name="Nguyen T."/>
            <person name="Nguyen N."/>
            <person name="Nicol R."/>
            <person name="Norbu C."/>
            <person name="Norbu N."/>
            <person name="Novod N."/>
            <person name="O'Neill B."/>
            <person name="Osman S."/>
            <person name="Markiewicz E."/>
            <person name="Oyono O.L."/>
            <person name="Patti C."/>
            <person name="Phunkhang P."/>
            <person name="Pierre F."/>
            <person name="Priest M."/>
            <person name="Raghuraman S."/>
            <person name="Rege F."/>
            <person name="Reyes R."/>
            <person name="Rise C."/>
            <person name="Rogov P."/>
            <person name="Ross K."/>
            <person name="Ryan E."/>
            <person name="Settipalli S."/>
            <person name="Shea T."/>
            <person name="Sherpa N."/>
            <person name="Shi L."/>
            <person name="Shih D."/>
            <person name="Sparrow T."/>
            <person name="Spaulding J."/>
            <person name="Stalker J."/>
            <person name="Stange-Thomann N."/>
            <person name="Stavropoulos S."/>
            <person name="Stone C."/>
            <person name="Strader C."/>
            <person name="Tesfaye S."/>
            <person name="Thomson T."/>
            <person name="Thoulutsang Y."/>
            <person name="Thoulutsang D."/>
            <person name="Topham K."/>
            <person name="Topping I."/>
            <person name="Tsamla T."/>
            <person name="Vassiliev H."/>
            <person name="Vo A."/>
            <person name="Wangchuk T."/>
            <person name="Wangdi T."/>
            <person name="Weiand M."/>
            <person name="Wilkinson J."/>
            <person name="Wilson A."/>
            <person name="Yadav S."/>
            <person name="Young G."/>
            <person name="Yu Q."/>
            <person name="Zembek L."/>
            <person name="Zhong D."/>
            <person name="Zimmer A."/>
            <person name="Zwirko Z."/>
            <person name="Jaffe D.B."/>
            <person name="Alvarez P."/>
            <person name="Brockman W."/>
            <person name="Butler J."/>
            <person name="Chin C."/>
            <person name="Gnerre S."/>
            <person name="Grabherr M."/>
            <person name="Kleber M."/>
            <person name="Mauceli E."/>
            <person name="MacCallum I."/>
        </authorList>
    </citation>
    <scope>NUCLEOTIDE SEQUENCE [LARGE SCALE GENOMIC DNA]</scope>
    <source>
        <strain evidence="1 2">TSC#14021-0224.01</strain>
    </source>
</reference>
<proteinExistence type="predicted"/>
<name>A0A0Q5WM96_DROER</name>
<dbReference type="AlphaFoldDB" id="A0A0Q5WM96"/>
<gene>
    <name evidence="1" type="primary">Dere\GG27005</name>
    <name evidence="1" type="synonym">GG27005</name>
    <name evidence="1" type="ORF">Dere_GG27005</name>
</gene>
<dbReference type="EMBL" id="CH954177">
    <property type="protein sequence ID" value="KQS70495.1"/>
    <property type="molecule type" value="Genomic_DNA"/>
</dbReference>
<dbReference type="Proteomes" id="UP000008711">
    <property type="component" value="Unassembled WGS sequence"/>
</dbReference>
<evidence type="ECO:0000313" key="1">
    <source>
        <dbReference type="EMBL" id="KQS70495.1"/>
    </source>
</evidence>
<reference evidence="1 2" key="2">
    <citation type="journal article" date="2008" name="Bioinformatics">
        <title>Assembly reconciliation.</title>
        <authorList>
            <person name="Zimin A.V."/>
            <person name="Smith D.R."/>
            <person name="Sutton G."/>
            <person name="Yorke J.A."/>
        </authorList>
    </citation>
    <scope>NUCLEOTIDE SEQUENCE [LARGE SCALE GENOMIC DNA]</scope>
    <source>
        <strain evidence="1 2">TSC#14021-0224.01</strain>
    </source>
</reference>
<protein>
    <submittedName>
        <fullName evidence="1">Uncharacterized protein</fullName>
    </submittedName>
</protein>
<organism evidence="1 2">
    <name type="scientific">Drosophila erecta</name>
    <name type="common">Fruit fly</name>
    <dbReference type="NCBI Taxonomy" id="7220"/>
    <lineage>
        <taxon>Eukaryota</taxon>
        <taxon>Metazoa</taxon>
        <taxon>Ecdysozoa</taxon>
        <taxon>Arthropoda</taxon>
        <taxon>Hexapoda</taxon>
        <taxon>Insecta</taxon>
        <taxon>Pterygota</taxon>
        <taxon>Neoptera</taxon>
        <taxon>Endopterygota</taxon>
        <taxon>Diptera</taxon>
        <taxon>Brachycera</taxon>
        <taxon>Muscomorpha</taxon>
        <taxon>Ephydroidea</taxon>
        <taxon>Drosophilidae</taxon>
        <taxon>Drosophila</taxon>
        <taxon>Sophophora</taxon>
    </lineage>
</organism>
<evidence type="ECO:0000313" key="2">
    <source>
        <dbReference type="Proteomes" id="UP000008711"/>
    </source>
</evidence>
<keyword evidence="2" id="KW-1185">Reference proteome</keyword>
<sequence>MTNRKKNGNDKNNWANDAMRRSGFDVDRYVDDSNEDARGIQLINLG</sequence>
<accession>A0A0Q5WM96</accession>